<protein>
    <submittedName>
        <fullName evidence="2">Uncharacterized protein</fullName>
    </submittedName>
</protein>
<sequence length="217" mass="24807">MNLDELKGAWTAYDDQLKSTKEIEDQVIAGMIRKRSISTVATIKKSYLYGIYFCCFYILAFALINIGDPFDYTHDFEQIPTNAILGALILILVVLLVARHTMKKLEIPGQSLLTYLENVIKEYRKTQKLLFWFVCTIMFSASVLVPLTFLSRKIAKSGLWFGLIDTFGLLIFLVVFNVVSNVIAKRKGVGERSWWSFKVIIKELEELKTMAAELKNS</sequence>
<name>A0A1H0FFC5_9SPHI</name>
<evidence type="ECO:0000313" key="3">
    <source>
        <dbReference type="Proteomes" id="UP000183200"/>
    </source>
</evidence>
<dbReference type="EMBL" id="FNGY01000010">
    <property type="protein sequence ID" value="SDN93488.1"/>
    <property type="molecule type" value="Genomic_DNA"/>
</dbReference>
<evidence type="ECO:0000313" key="2">
    <source>
        <dbReference type="EMBL" id="SDN93488.1"/>
    </source>
</evidence>
<dbReference type="AlphaFoldDB" id="A0A1H0FFC5"/>
<organism evidence="2 3">
    <name type="scientific">Pedobacter steynii</name>
    <dbReference type="NCBI Taxonomy" id="430522"/>
    <lineage>
        <taxon>Bacteria</taxon>
        <taxon>Pseudomonadati</taxon>
        <taxon>Bacteroidota</taxon>
        <taxon>Sphingobacteriia</taxon>
        <taxon>Sphingobacteriales</taxon>
        <taxon>Sphingobacteriaceae</taxon>
        <taxon>Pedobacter</taxon>
    </lineage>
</organism>
<reference evidence="3" key="1">
    <citation type="submission" date="2016-10" db="EMBL/GenBank/DDBJ databases">
        <authorList>
            <person name="Varghese N."/>
            <person name="Submissions S."/>
        </authorList>
    </citation>
    <scope>NUCLEOTIDE SEQUENCE [LARGE SCALE GENOMIC DNA]</scope>
    <source>
        <strain evidence="3">DSM 19110</strain>
    </source>
</reference>
<accession>A0A1H0FFC5</accession>
<proteinExistence type="predicted"/>
<keyword evidence="3" id="KW-1185">Reference proteome</keyword>
<keyword evidence="1" id="KW-0812">Transmembrane</keyword>
<gene>
    <name evidence="2" type="ORF">SAMN05421820_110167</name>
</gene>
<dbReference type="OrthoDB" id="950997at2"/>
<dbReference type="Proteomes" id="UP000183200">
    <property type="component" value="Unassembled WGS sequence"/>
</dbReference>
<keyword evidence="1" id="KW-1133">Transmembrane helix</keyword>
<evidence type="ECO:0000256" key="1">
    <source>
        <dbReference type="SAM" id="Phobius"/>
    </source>
</evidence>
<keyword evidence="1" id="KW-0472">Membrane</keyword>
<feature type="transmembrane region" description="Helical" evidence="1">
    <location>
        <begin position="47"/>
        <end position="67"/>
    </location>
</feature>
<feature type="transmembrane region" description="Helical" evidence="1">
    <location>
        <begin position="159"/>
        <end position="184"/>
    </location>
</feature>
<feature type="transmembrane region" description="Helical" evidence="1">
    <location>
        <begin position="129"/>
        <end position="147"/>
    </location>
</feature>
<dbReference type="RefSeq" id="WP_074611686.1">
    <property type="nucleotide sequence ID" value="NZ_FNGY01000010.1"/>
</dbReference>
<feature type="transmembrane region" description="Helical" evidence="1">
    <location>
        <begin position="79"/>
        <end position="98"/>
    </location>
</feature>